<evidence type="ECO:0000313" key="2">
    <source>
        <dbReference type="Proteomes" id="UP000559626"/>
    </source>
</evidence>
<name>A0A7Y0FLB0_9BACT</name>
<keyword evidence="1" id="KW-0378">Hydrolase</keyword>
<dbReference type="RefSeq" id="WP_169529917.1">
    <property type="nucleotide sequence ID" value="NZ_JABBGH010000001.1"/>
</dbReference>
<keyword evidence="1" id="KW-0645">Protease</keyword>
<gene>
    <name evidence="1" type="ORF">HHL22_05385</name>
</gene>
<dbReference type="Proteomes" id="UP000559626">
    <property type="component" value="Unassembled WGS sequence"/>
</dbReference>
<evidence type="ECO:0000313" key="1">
    <source>
        <dbReference type="EMBL" id="NML64633.1"/>
    </source>
</evidence>
<dbReference type="InterPro" id="IPR008969">
    <property type="entry name" value="CarboxyPept-like_regulatory"/>
</dbReference>
<accession>A0A7Y0FLB0</accession>
<dbReference type="EMBL" id="JABBGH010000001">
    <property type="protein sequence ID" value="NML64633.1"/>
    <property type="molecule type" value="Genomic_DNA"/>
</dbReference>
<dbReference type="GO" id="GO:0004180">
    <property type="term" value="F:carboxypeptidase activity"/>
    <property type="evidence" value="ECO:0007669"/>
    <property type="project" value="UniProtKB-KW"/>
</dbReference>
<reference evidence="1 2" key="1">
    <citation type="submission" date="2020-04" db="EMBL/GenBank/DDBJ databases">
        <title>Hymenobacter polaris sp. nov., isolated from Arctic soil.</title>
        <authorList>
            <person name="Dahal R.H."/>
        </authorList>
    </citation>
    <scope>NUCLEOTIDE SEQUENCE [LARGE SCALE GENOMIC DNA]</scope>
    <source>
        <strain evidence="1 2">RP-2-7</strain>
    </source>
</reference>
<dbReference type="AlphaFoldDB" id="A0A7Y0FLB0"/>
<dbReference type="Pfam" id="PF13715">
    <property type="entry name" value="CarbopepD_reg_2"/>
    <property type="match status" value="1"/>
</dbReference>
<comment type="caution">
    <text evidence="1">The sequence shown here is derived from an EMBL/GenBank/DDBJ whole genome shotgun (WGS) entry which is preliminary data.</text>
</comment>
<keyword evidence="2" id="KW-1185">Reference proteome</keyword>
<protein>
    <submittedName>
        <fullName evidence="1">Carboxypeptidase-like regulatory domain-containing protein</fullName>
    </submittedName>
</protein>
<organism evidence="1 2">
    <name type="scientific">Hymenobacter polaris</name>
    <dbReference type="NCBI Taxonomy" id="2682546"/>
    <lineage>
        <taxon>Bacteria</taxon>
        <taxon>Pseudomonadati</taxon>
        <taxon>Bacteroidota</taxon>
        <taxon>Cytophagia</taxon>
        <taxon>Cytophagales</taxon>
        <taxon>Hymenobacteraceae</taxon>
        <taxon>Hymenobacter</taxon>
    </lineage>
</organism>
<dbReference type="SUPFAM" id="SSF49464">
    <property type="entry name" value="Carboxypeptidase regulatory domain-like"/>
    <property type="match status" value="1"/>
</dbReference>
<proteinExistence type="predicted"/>
<sequence>MNFRFSHFLLVGGLSIGGAVAQQEQPGTPTLRVLSHQSGQPIPYASVGVVGRPLGTVADAQGSFMLARVGAAPTDTVVVSCVGYQSRRLLAADLRQLHELALTPQPQALAEVQVRGDTWQRRNVGREGSGGFTFYNFHLQADKEPANKLGREVGAILGVKPNSFVEEAYVYIRQSSFRHLRFRLNVRALDSQDHPAASLLTQDVQFAVADSAASWHHLDLKPYTINVGPQRRIAVTLEWLAGEPAKQQDWYSVSIPAALSATHRMVFRDKSEDQWKVQPINLSLYITTASPD</sequence>
<keyword evidence="1" id="KW-0121">Carboxypeptidase</keyword>